<dbReference type="Proteomes" id="UP000076335">
    <property type="component" value="Unassembled WGS sequence"/>
</dbReference>
<dbReference type="EMBL" id="LPVY01000021">
    <property type="protein sequence ID" value="KZB62218.1"/>
    <property type="molecule type" value="Genomic_DNA"/>
</dbReference>
<keyword evidence="6" id="KW-0175">Coiled coil</keyword>
<dbReference type="OrthoDB" id="230260at2"/>
<dbReference type="CDD" id="cd05387">
    <property type="entry name" value="BY-kinase"/>
    <property type="match status" value="1"/>
</dbReference>
<dbReference type="InterPro" id="IPR005702">
    <property type="entry name" value="Wzc-like_C"/>
</dbReference>
<keyword evidence="3" id="KW-0418">Kinase</keyword>
<organism evidence="9 10">
    <name type="scientific">Thalassospira lucentensis</name>
    <dbReference type="NCBI Taxonomy" id="168935"/>
    <lineage>
        <taxon>Bacteria</taxon>
        <taxon>Pseudomonadati</taxon>
        <taxon>Pseudomonadota</taxon>
        <taxon>Alphaproteobacteria</taxon>
        <taxon>Rhodospirillales</taxon>
        <taxon>Thalassospiraceae</taxon>
        <taxon>Thalassospira</taxon>
    </lineage>
</organism>
<proteinExistence type="predicted"/>
<dbReference type="AlphaFoldDB" id="A0A154L2I2"/>
<evidence type="ECO:0000313" key="10">
    <source>
        <dbReference type="Proteomes" id="UP000076335"/>
    </source>
</evidence>
<dbReference type="InterPro" id="IPR027417">
    <property type="entry name" value="P-loop_NTPase"/>
</dbReference>
<evidence type="ECO:0000259" key="8">
    <source>
        <dbReference type="Pfam" id="PF13614"/>
    </source>
</evidence>
<gene>
    <name evidence="9" type="ORF">AUP42_04500</name>
</gene>
<feature type="domain" description="AAA" evidence="8">
    <location>
        <begin position="504"/>
        <end position="631"/>
    </location>
</feature>
<feature type="transmembrane region" description="Helical" evidence="7">
    <location>
        <begin position="412"/>
        <end position="434"/>
    </location>
</feature>
<dbReference type="PANTHER" id="PTHR32309:SF31">
    <property type="entry name" value="CAPSULAR EXOPOLYSACCHARIDE FAMILY"/>
    <property type="match status" value="1"/>
</dbReference>
<evidence type="ECO:0000256" key="2">
    <source>
        <dbReference type="ARBA" id="ARBA00022741"/>
    </source>
</evidence>
<dbReference type="InterPro" id="IPR025669">
    <property type="entry name" value="AAA_dom"/>
</dbReference>
<reference evidence="9 10" key="1">
    <citation type="submission" date="2015-12" db="EMBL/GenBank/DDBJ databases">
        <title>Genome sequence of Thalassospira lucentensis MCCC 1A02072.</title>
        <authorList>
            <person name="Lu L."/>
            <person name="Lai Q."/>
            <person name="Shao Z."/>
            <person name="Qian P."/>
        </authorList>
    </citation>
    <scope>NUCLEOTIDE SEQUENCE [LARGE SCALE GENOMIC DNA]</scope>
    <source>
        <strain evidence="9 10">MCCC 1A02072</strain>
    </source>
</reference>
<dbReference type="SUPFAM" id="SSF52540">
    <property type="entry name" value="P-loop containing nucleoside triphosphate hydrolases"/>
    <property type="match status" value="1"/>
</dbReference>
<keyword evidence="7" id="KW-0472">Membrane</keyword>
<dbReference type="PANTHER" id="PTHR32309">
    <property type="entry name" value="TYROSINE-PROTEIN KINASE"/>
    <property type="match status" value="1"/>
</dbReference>
<keyword evidence="1" id="KW-0808">Transferase</keyword>
<dbReference type="Pfam" id="PF13614">
    <property type="entry name" value="AAA_31"/>
    <property type="match status" value="1"/>
</dbReference>
<evidence type="ECO:0000256" key="1">
    <source>
        <dbReference type="ARBA" id="ARBA00022679"/>
    </source>
</evidence>
<evidence type="ECO:0000256" key="3">
    <source>
        <dbReference type="ARBA" id="ARBA00022777"/>
    </source>
</evidence>
<evidence type="ECO:0000256" key="6">
    <source>
        <dbReference type="SAM" id="Coils"/>
    </source>
</evidence>
<protein>
    <recommendedName>
        <fullName evidence="8">AAA domain-containing protein</fullName>
    </recommendedName>
</protein>
<dbReference type="Gene3D" id="3.40.50.300">
    <property type="entry name" value="P-loop containing nucleotide triphosphate hydrolases"/>
    <property type="match status" value="1"/>
</dbReference>
<comment type="caution">
    <text evidence="9">The sequence shown here is derived from an EMBL/GenBank/DDBJ whole genome shotgun (WGS) entry which is preliminary data.</text>
</comment>
<dbReference type="InterPro" id="IPR050445">
    <property type="entry name" value="Bact_polysacc_biosynth/exp"/>
</dbReference>
<accession>A0A154L2I2</accession>
<feature type="transmembrane region" description="Helical" evidence="7">
    <location>
        <begin position="29"/>
        <end position="46"/>
    </location>
</feature>
<keyword evidence="2" id="KW-0547">Nucleotide-binding</keyword>
<evidence type="ECO:0000256" key="5">
    <source>
        <dbReference type="ARBA" id="ARBA00023137"/>
    </source>
</evidence>
<name>A0A154L2I2_9PROT</name>
<feature type="coiled-coil region" evidence="6">
    <location>
        <begin position="174"/>
        <end position="208"/>
    </location>
</feature>
<evidence type="ECO:0000256" key="7">
    <source>
        <dbReference type="SAM" id="Phobius"/>
    </source>
</evidence>
<keyword evidence="5" id="KW-0829">Tyrosine-protein kinase</keyword>
<evidence type="ECO:0000256" key="4">
    <source>
        <dbReference type="ARBA" id="ARBA00022840"/>
    </source>
</evidence>
<keyword evidence="7" id="KW-0812">Transmembrane</keyword>
<evidence type="ECO:0000313" key="9">
    <source>
        <dbReference type="EMBL" id="KZB62218.1"/>
    </source>
</evidence>
<keyword evidence="4" id="KW-0067">ATP-binding</keyword>
<keyword evidence="7" id="KW-1133">Transmembrane helix</keyword>
<sequence length="682" mass="74562">MRHSDQLQTDKDTDLTLIDLFAVLWQRRGIVMLVFVAVLMVAAALIPRLMPTYRSVAEIAFVIDREDTPIDGGGVAQHLETAMAELRGNEVLAIALSVLRGEGVQIVPAIDGSEGNEAGDNRVLGALRSRIEVVRIGNASVIKVSVTDHDAAQSQKILNAVIDSYLWQRESARKQGLRARLMETSEQLLAANAKLAQAETDLSAWQQQAGFIEPDESRLMLDRIYQLNGMLEVARRDLERARLMADARKNAQSIDALLALPPIANNETVRRLSGQYDEVRRNHAALDQRYGPKHPAMIAVHRELETVQRHLRDAVLVAAEKIALDLRDAQKQYDVIRSQRDDWQEKLTVRHEKAQGQAALLRAVELMRSEADKLGTTEQELRIALAAFQSDVTVMQAASLPETAEFPTRRDLWMAAVLVALFAAVVAGMLRHYFDQAIHDDGNLEDRFGIPLYARTPQVDDPFASAVSMEEAVGHLAVLINILAKTRVHAGRAHVSCIGSAVPGEGKSRLARDLATSFATAGMKTILLDGDLRHPAGFARVGNVSDLTAALAGDGTLEDAIQSGEDHESFDYIGARASVPGSFATGLLQNGLRDVLDHLRGRYDRIVIDTPPVLSVADAILLMGAADARLLVLRRGYSKRRDVRDAISQLNAAGLVPDGLVLAATRGRPAYGRDNADRAEDA</sequence>